<feature type="transmembrane region" description="Helical" evidence="13">
    <location>
        <begin position="37"/>
        <end position="56"/>
    </location>
</feature>
<keyword evidence="7 13" id="KW-1133">Transmembrane helix</keyword>
<sequence length="511" mass="59553">MRKLLKLIFNRIFIVGVLVLIQLIILILGIWKLSESFVYMYALFVILSLVVVVYIVSRKDNPSYKLAWTIPVLLVPVFGGLFYLLFGGNKIGRTLKKQIDAEYYEAKELLKQDEAVIEEIKAIDKSVYNQVKYINDYAAYPIYKNSTTEFLSPGEVFYEKLLEELKKAEHYIFMEYFIIHEGKMWDSILEILVEKVKEGVDVRLLYDDMGCITTLPNKYHEKMEKLGIKCQVFNKFIPILSVIVNNRDHRKITVIDGHTAFTGGINLADEYINEIVRFGHWKDASIMIKGEAVWNLTVMFLQVWNFVGFNREDYNKYRPKMYHPDDFVTDGYVQPYGDSPYDNELVGENVYLNIINKAKDYIYINTPYLIIDNELVTALTLAAKSGVDVRIVTPFIEDKWYAHIVTRAYYAQLIESGVKIYEYTPGFIHSKTFVCDDEIGVVGTINMDYRSLYLHFECGVFLYKTKSVMQIKEDFLNILEVSQNITLEDTKKVKWSNRFLRAILRVFAPLM</sequence>
<dbReference type="AlphaFoldDB" id="A0A1B8RKV7"/>
<evidence type="ECO:0000256" key="13">
    <source>
        <dbReference type="SAM" id="Phobius"/>
    </source>
</evidence>
<evidence type="ECO:0000256" key="5">
    <source>
        <dbReference type="ARBA" id="ARBA00022692"/>
    </source>
</evidence>
<evidence type="ECO:0000256" key="7">
    <source>
        <dbReference type="ARBA" id="ARBA00022989"/>
    </source>
</evidence>
<dbReference type="SUPFAM" id="SSF56024">
    <property type="entry name" value="Phospholipase D/nuclease"/>
    <property type="match status" value="2"/>
</dbReference>
<dbReference type="RefSeq" id="WP_065254824.1">
    <property type="nucleotide sequence ID" value="NZ_CABJAZ010000002.1"/>
</dbReference>
<evidence type="ECO:0000313" key="16">
    <source>
        <dbReference type="Proteomes" id="UP000092714"/>
    </source>
</evidence>
<accession>A0A1B8RKV7</accession>
<dbReference type="InterPro" id="IPR022924">
    <property type="entry name" value="Cardiolipin_synthase"/>
</dbReference>
<dbReference type="InterPro" id="IPR001736">
    <property type="entry name" value="PLipase_D/transphosphatidylase"/>
</dbReference>
<keyword evidence="9 13" id="KW-0472">Membrane</keyword>
<evidence type="ECO:0000256" key="2">
    <source>
        <dbReference type="ARBA" id="ARBA00022475"/>
    </source>
</evidence>
<evidence type="ECO:0000256" key="10">
    <source>
        <dbReference type="ARBA" id="ARBA00023209"/>
    </source>
</evidence>
<dbReference type="NCBIfam" id="TIGR04265">
    <property type="entry name" value="bac_cardiolipin"/>
    <property type="match status" value="1"/>
</dbReference>
<dbReference type="InterPro" id="IPR027379">
    <property type="entry name" value="CLS_N"/>
</dbReference>
<keyword evidence="2" id="KW-1003">Cell membrane</keyword>
<dbReference type="PROSITE" id="PS50035">
    <property type="entry name" value="PLD"/>
    <property type="match status" value="2"/>
</dbReference>
<dbReference type="Proteomes" id="UP000092714">
    <property type="component" value="Unassembled WGS sequence"/>
</dbReference>
<dbReference type="SMART" id="SM00155">
    <property type="entry name" value="PLDc"/>
    <property type="match status" value="2"/>
</dbReference>
<keyword evidence="10" id="KW-0594">Phospholipid biosynthesis</keyword>
<feature type="transmembrane region" description="Helical" evidence="13">
    <location>
        <begin position="12"/>
        <end position="31"/>
    </location>
</feature>
<keyword evidence="6" id="KW-0677">Repeat</keyword>
<name>A0A1B8RKV7_9CLOT</name>
<keyword evidence="8" id="KW-0443">Lipid metabolism</keyword>
<dbReference type="Gene3D" id="3.30.870.10">
    <property type="entry name" value="Endonuclease Chain A"/>
    <property type="match status" value="2"/>
</dbReference>
<dbReference type="GO" id="GO:0032049">
    <property type="term" value="P:cardiolipin biosynthetic process"/>
    <property type="evidence" value="ECO:0007669"/>
    <property type="project" value="UniProtKB-UniRule"/>
</dbReference>
<evidence type="ECO:0000256" key="9">
    <source>
        <dbReference type="ARBA" id="ARBA00023136"/>
    </source>
</evidence>
<dbReference type="eggNOG" id="COG1502">
    <property type="taxonomic scope" value="Bacteria"/>
</dbReference>
<keyword evidence="11" id="KW-1208">Phospholipid metabolism</keyword>
<dbReference type="Pfam" id="PF13091">
    <property type="entry name" value="PLDc_2"/>
    <property type="match status" value="2"/>
</dbReference>
<protein>
    <recommendedName>
        <fullName evidence="12">Cardiolipin synthase</fullName>
        <ecNumber evidence="12">2.7.8.-</ecNumber>
    </recommendedName>
</protein>
<dbReference type="PANTHER" id="PTHR21248">
    <property type="entry name" value="CARDIOLIPIN SYNTHASE"/>
    <property type="match status" value="1"/>
</dbReference>
<dbReference type="PANTHER" id="PTHR21248:SF22">
    <property type="entry name" value="PHOSPHOLIPASE D"/>
    <property type="match status" value="1"/>
</dbReference>
<dbReference type="EC" id="2.7.8.-" evidence="12"/>
<dbReference type="EMBL" id="MAPZ01000033">
    <property type="protein sequence ID" value="OBY09426.1"/>
    <property type="molecule type" value="Genomic_DNA"/>
</dbReference>
<evidence type="ECO:0000256" key="1">
    <source>
        <dbReference type="ARBA" id="ARBA00004651"/>
    </source>
</evidence>
<gene>
    <name evidence="15" type="ORF">CP373A1_16000</name>
</gene>
<evidence type="ECO:0000256" key="4">
    <source>
        <dbReference type="ARBA" id="ARBA00022679"/>
    </source>
</evidence>
<evidence type="ECO:0000256" key="3">
    <source>
        <dbReference type="ARBA" id="ARBA00022516"/>
    </source>
</evidence>
<evidence type="ECO:0000256" key="11">
    <source>
        <dbReference type="ARBA" id="ARBA00023264"/>
    </source>
</evidence>
<evidence type="ECO:0000313" key="15">
    <source>
        <dbReference type="EMBL" id="OBY09426.1"/>
    </source>
</evidence>
<keyword evidence="4" id="KW-0808">Transferase</keyword>
<evidence type="ECO:0000256" key="12">
    <source>
        <dbReference type="NCBIfam" id="TIGR04265"/>
    </source>
</evidence>
<dbReference type="GO" id="GO:0008808">
    <property type="term" value="F:cardiolipin synthase activity"/>
    <property type="evidence" value="ECO:0007669"/>
    <property type="project" value="UniProtKB-UniRule"/>
</dbReference>
<feature type="domain" description="PLD phosphodiesterase" evidence="14">
    <location>
        <begin position="244"/>
        <end position="271"/>
    </location>
</feature>
<evidence type="ECO:0000259" key="14">
    <source>
        <dbReference type="PROSITE" id="PS50035"/>
    </source>
</evidence>
<evidence type="ECO:0000256" key="6">
    <source>
        <dbReference type="ARBA" id="ARBA00022737"/>
    </source>
</evidence>
<keyword evidence="16" id="KW-1185">Reference proteome</keyword>
<keyword evidence="3" id="KW-0444">Lipid biosynthesis</keyword>
<proteinExistence type="predicted"/>
<reference evidence="15 16" key="1">
    <citation type="submission" date="2016-06" db="EMBL/GenBank/DDBJ databases">
        <authorList>
            <person name="Kjaerup R.B."/>
            <person name="Dalgaard T.S."/>
            <person name="Juul-Madsen H.R."/>
        </authorList>
    </citation>
    <scope>NUCLEOTIDE SEQUENCE [LARGE SCALE GENOMIC DNA]</scope>
    <source>
        <strain evidence="15 16">373-A1</strain>
    </source>
</reference>
<comment type="caution">
    <text evidence="15">The sequence shown here is derived from an EMBL/GenBank/DDBJ whole genome shotgun (WGS) entry which is preliminary data.</text>
</comment>
<dbReference type="CDD" id="cd09160">
    <property type="entry name" value="PLDc_SMU_988_like_2"/>
    <property type="match status" value="1"/>
</dbReference>
<dbReference type="CDD" id="cd09154">
    <property type="entry name" value="PLDc_SMU_988_like_1"/>
    <property type="match status" value="1"/>
</dbReference>
<feature type="transmembrane region" description="Helical" evidence="13">
    <location>
        <begin position="68"/>
        <end position="86"/>
    </location>
</feature>
<keyword evidence="5 13" id="KW-0812">Transmembrane</keyword>
<dbReference type="GO" id="GO:0005886">
    <property type="term" value="C:plasma membrane"/>
    <property type="evidence" value="ECO:0007669"/>
    <property type="project" value="UniProtKB-SubCell"/>
</dbReference>
<dbReference type="OrthoDB" id="9762009at2"/>
<evidence type="ECO:0000256" key="8">
    <source>
        <dbReference type="ARBA" id="ARBA00023098"/>
    </source>
</evidence>
<comment type="subcellular location">
    <subcellularLocation>
        <location evidence="1">Cell membrane</location>
        <topology evidence="1">Multi-pass membrane protein</topology>
    </subcellularLocation>
</comment>
<dbReference type="Pfam" id="PF13396">
    <property type="entry name" value="PLDc_N"/>
    <property type="match status" value="1"/>
</dbReference>
<feature type="domain" description="PLD phosphodiesterase" evidence="14">
    <location>
        <begin position="424"/>
        <end position="451"/>
    </location>
</feature>
<organism evidence="15 16">
    <name type="scientific">Clostridium paraputrificum</name>
    <dbReference type="NCBI Taxonomy" id="29363"/>
    <lineage>
        <taxon>Bacteria</taxon>
        <taxon>Bacillati</taxon>
        <taxon>Bacillota</taxon>
        <taxon>Clostridia</taxon>
        <taxon>Eubacteriales</taxon>
        <taxon>Clostridiaceae</taxon>
        <taxon>Clostridium</taxon>
    </lineage>
</organism>
<dbReference type="InterPro" id="IPR025202">
    <property type="entry name" value="PLD-like_dom"/>
</dbReference>